<evidence type="ECO:0000256" key="1">
    <source>
        <dbReference type="ARBA" id="ARBA00004196"/>
    </source>
</evidence>
<comment type="subcellular location">
    <subcellularLocation>
        <location evidence="1">Cell envelope</location>
    </subcellularLocation>
</comment>
<feature type="domain" description="Fe/B12 periplasmic-binding" evidence="5">
    <location>
        <begin position="210"/>
        <end position="362"/>
    </location>
</feature>
<dbReference type="STRING" id="1765655.AMR74_09085"/>
<dbReference type="OrthoDB" id="304381at2157"/>
<feature type="compositionally biased region" description="Acidic residues" evidence="4">
    <location>
        <begin position="45"/>
        <end position="68"/>
    </location>
</feature>
<protein>
    <recommendedName>
        <fullName evidence="5">Fe/B12 periplasmic-binding domain-containing protein</fullName>
    </recommendedName>
</protein>
<dbReference type="RefSeq" id="WP_053771750.1">
    <property type="nucleotide sequence ID" value="NZ_LIST01000003.1"/>
</dbReference>
<dbReference type="InterPro" id="IPR002491">
    <property type="entry name" value="ABC_transptr_periplasmic_BD"/>
</dbReference>
<dbReference type="InterPro" id="IPR006311">
    <property type="entry name" value="TAT_signal"/>
</dbReference>
<keyword evidence="3" id="KW-0732">Signal</keyword>
<dbReference type="AlphaFoldDB" id="A0A0N0BRB1"/>
<organism evidence="6 7">
    <name type="scientific">Halorubrum tropicale</name>
    <dbReference type="NCBI Taxonomy" id="1765655"/>
    <lineage>
        <taxon>Archaea</taxon>
        <taxon>Methanobacteriati</taxon>
        <taxon>Methanobacteriota</taxon>
        <taxon>Stenosarchaea group</taxon>
        <taxon>Halobacteria</taxon>
        <taxon>Halobacteriales</taxon>
        <taxon>Haloferacaceae</taxon>
        <taxon>Halorubrum</taxon>
    </lineage>
</organism>
<keyword evidence="7" id="KW-1185">Reference proteome</keyword>
<dbReference type="Pfam" id="PF01497">
    <property type="entry name" value="Peripla_BP_2"/>
    <property type="match status" value="1"/>
</dbReference>
<dbReference type="SUPFAM" id="SSF53807">
    <property type="entry name" value="Helical backbone' metal receptor"/>
    <property type="match status" value="1"/>
</dbReference>
<dbReference type="PANTHER" id="PTHR30532">
    <property type="entry name" value="IRON III DICITRATE-BINDING PERIPLASMIC PROTEIN"/>
    <property type="match status" value="1"/>
</dbReference>
<keyword evidence="2" id="KW-0813">Transport</keyword>
<evidence type="ECO:0000256" key="2">
    <source>
        <dbReference type="ARBA" id="ARBA00022448"/>
    </source>
</evidence>
<dbReference type="Proteomes" id="UP000037747">
    <property type="component" value="Unassembled WGS sequence"/>
</dbReference>
<evidence type="ECO:0000313" key="6">
    <source>
        <dbReference type="EMBL" id="KOX96580.1"/>
    </source>
</evidence>
<dbReference type="PATRIC" id="fig|1705389.3.peg.2590"/>
<dbReference type="PANTHER" id="PTHR30532:SF1">
    <property type="entry name" value="IRON(3+)-HYDROXAMATE-BINDING PROTEIN FHUD"/>
    <property type="match status" value="1"/>
</dbReference>
<comment type="caution">
    <text evidence="6">The sequence shown here is derived from an EMBL/GenBank/DDBJ whole genome shotgun (WGS) entry which is preliminary data.</text>
</comment>
<name>A0A0N0BRB1_9EURY</name>
<accession>A0A0N0BRB1</accession>
<proteinExistence type="predicted"/>
<dbReference type="PROSITE" id="PS51318">
    <property type="entry name" value="TAT"/>
    <property type="match status" value="1"/>
</dbReference>
<dbReference type="InterPro" id="IPR051313">
    <property type="entry name" value="Bact_iron-sidero_bind"/>
</dbReference>
<dbReference type="EMBL" id="LIST01000003">
    <property type="protein sequence ID" value="KOX96580.1"/>
    <property type="molecule type" value="Genomic_DNA"/>
</dbReference>
<feature type="region of interest" description="Disordered" evidence="4">
    <location>
        <begin position="23"/>
        <end position="76"/>
    </location>
</feature>
<evidence type="ECO:0000256" key="4">
    <source>
        <dbReference type="SAM" id="MobiDB-lite"/>
    </source>
</evidence>
<reference evidence="6 7" key="1">
    <citation type="submission" date="2015-08" db="EMBL/GenBank/DDBJ databases">
        <title>Genomes of Isolates from Cabo Rojo, PR.</title>
        <authorList>
            <person name="Sanchez-Nieves R.L."/>
            <person name="Montalvo-Rodriguez R."/>
        </authorList>
    </citation>
    <scope>NUCLEOTIDE SEQUENCE [LARGE SCALE GENOMIC DNA]</scope>
    <source>
        <strain evidence="6 7">5</strain>
    </source>
</reference>
<dbReference type="Gene3D" id="3.40.50.1980">
    <property type="entry name" value="Nitrogenase molybdenum iron protein domain"/>
    <property type="match status" value="2"/>
</dbReference>
<evidence type="ECO:0000256" key="3">
    <source>
        <dbReference type="ARBA" id="ARBA00022729"/>
    </source>
</evidence>
<sequence length="419" mass="46452">MANERPDRPEPSRRDYVKYGAAVGVGGPLAGCTSDAGSSSRATDDDPAAENETTDGDDGGTTSDEESTGDTGYSVTMSPVGTVEFDAVPETAVTFDDVWIDHLVSLGQGDKLVAKARDGEFFGKYYDQLDGVSFDGDEVKAIWGGEAIDKEVLYEADADVHHIDPIRAIEYLGFDDADVEEVRSNISPLFANRFSRSHNAPESATDYRYYTLWELAEKFAQLYQVPDRVAAYKQVRDEMVADIESRLPPEEERPTVGLVVFWADDEKWYPYRINSPGFGRAQYQHLGVNDAFDDSDKTYNANYEAAYDHEAMLEIDPDILIQNFGIGYPDSGAGSMRQAVYDLIEDDPVAQELTAVKNDRFYPGGTAFQGPIFNLFQIEIAAKQIYPGEFGEFNGVGEPPEDERLFDRQRVSDIVNGDI</sequence>
<evidence type="ECO:0000313" key="7">
    <source>
        <dbReference type="Proteomes" id="UP000037747"/>
    </source>
</evidence>
<gene>
    <name evidence="6" type="ORF">AMR74_09085</name>
</gene>
<evidence type="ECO:0000259" key="5">
    <source>
        <dbReference type="Pfam" id="PF01497"/>
    </source>
</evidence>